<keyword evidence="1" id="KW-0472">Membrane</keyword>
<reference evidence="2 3" key="1">
    <citation type="submission" date="2016-11" db="EMBL/GenBank/DDBJ databases">
        <title>Whole genomes of Flavobacteriaceae.</title>
        <authorList>
            <person name="Stine C."/>
            <person name="Li C."/>
            <person name="Tadesse D."/>
        </authorList>
    </citation>
    <scope>NUCLEOTIDE SEQUENCE [LARGE SCALE GENOMIC DNA]</scope>
    <source>
        <strain evidence="2 3">DSM 18292</strain>
    </source>
</reference>
<keyword evidence="1" id="KW-1133">Transmembrane helix</keyword>
<dbReference type="OrthoDB" id="5360192at2"/>
<evidence type="ECO:0008006" key="4">
    <source>
        <dbReference type="Google" id="ProtNLM"/>
    </source>
</evidence>
<dbReference type="Proteomes" id="UP000198345">
    <property type="component" value="Unassembled WGS sequence"/>
</dbReference>
<evidence type="ECO:0000313" key="3">
    <source>
        <dbReference type="Proteomes" id="UP000198345"/>
    </source>
</evidence>
<keyword evidence="1" id="KW-0812">Transmembrane</keyword>
<comment type="caution">
    <text evidence="2">The sequence shown here is derived from an EMBL/GenBank/DDBJ whole genome shotgun (WGS) entry which is preliminary data.</text>
</comment>
<protein>
    <recommendedName>
        <fullName evidence="4">DUF2809 domain-containing protein</fullName>
    </recommendedName>
</protein>
<feature type="transmembrane region" description="Helical" evidence="1">
    <location>
        <begin position="101"/>
        <end position="120"/>
    </location>
</feature>
<evidence type="ECO:0000313" key="2">
    <source>
        <dbReference type="EMBL" id="OXA86398.1"/>
    </source>
</evidence>
<feature type="transmembrane region" description="Helical" evidence="1">
    <location>
        <begin position="61"/>
        <end position="81"/>
    </location>
</feature>
<proteinExistence type="predicted"/>
<dbReference type="EMBL" id="MUGW01000042">
    <property type="protein sequence ID" value="OXA86398.1"/>
    <property type="molecule type" value="Genomic_DNA"/>
</dbReference>
<evidence type="ECO:0000256" key="1">
    <source>
        <dbReference type="SAM" id="Phobius"/>
    </source>
</evidence>
<dbReference type="AlphaFoldDB" id="A0A226GXU8"/>
<gene>
    <name evidence="2" type="ORF">B0A66_18150</name>
</gene>
<keyword evidence="3" id="KW-1185">Reference proteome</keyword>
<feature type="transmembrane region" description="Helical" evidence="1">
    <location>
        <begin position="34"/>
        <end position="54"/>
    </location>
</feature>
<name>A0A226GXU8_9FLAO</name>
<dbReference type="Pfam" id="PF10990">
    <property type="entry name" value="DUF2809"/>
    <property type="match status" value="1"/>
</dbReference>
<accession>A0A226GXU8</accession>
<dbReference type="InterPro" id="IPR021257">
    <property type="entry name" value="DUF2809"/>
</dbReference>
<organism evidence="2 3">
    <name type="scientific">Flavobacterium hercynium</name>
    <dbReference type="NCBI Taxonomy" id="387094"/>
    <lineage>
        <taxon>Bacteria</taxon>
        <taxon>Pseudomonadati</taxon>
        <taxon>Bacteroidota</taxon>
        <taxon>Flavobacteriia</taxon>
        <taxon>Flavobacteriales</taxon>
        <taxon>Flavobacteriaceae</taxon>
        <taxon>Flavobacterium</taxon>
    </lineage>
</organism>
<sequence>MTLKLNVSKSRILYFCLFILTIFLGIMSRKFSLIPLFIGDLLYAVMIYFLLRILLIKKKALLLLLLSILICYGIEFLQLYQAEWIIELRKTLFGRYVLGQQFLWTDILAYTAGALIVFMIDKIILVKTNQKFV</sequence>
<feature type="transmembrane region" description="Helical" evidence="1">
    <location>
        <begin position="12"/>
        <end position="28"/>
    </location>
</feature>